<dbReference type="InterPro" id="IPR003593">
    <property type="entry name" value="AAA+_ATPase"/>
</dbReference>
<name>A0ABT3QCB3_9PROT</name>
<comment type="caution">
    <text evidence="6">The sequence shown here is derived from an EMBL/GenBank/DDBJ whole genome shotgun (WGS) entry which is preliminary data.</text>
</comment>
<comment type="similarity">
    <text evidence="1">Belongs to the ABC transporter superfamily.</text>
</comment>
<dbReference type="SUPFAM" id="SSF52540">
    <property type="entry name" value="P-loop containing nucleoside triphosphate hydrolases"/>
    <property type="match status" value="1"/>
</dbReference>
<dbReference type="InterPro" id="IPR027417">
    <property type="entry name" value="P-loop_NTPase"/>
</dbReference>
<evidence type="ECO:0000256" key="3">
    <source>
        <dbReference type="ARBA" id="ARBA00022741"/>
    </source>
</evidence>
<dbReference type="Gene3D" id="3.40.50.300">
    <property type="entry name" value="P-loop containing nucleotide triphosphate hydrolases"/>
    <property type="match status" value="1"/>
</dbReference>
<dbReference type="Pfam" id="PF00005">
    <property type="entry name" value="ABC_tran"/>
    <property type="match status" value="1"/>
</dbReference>
<sequence length="257" mass="27997">MTDLLTAQNLFLSRARAGGPAVDVLRGLSLSVRSGETVALIGASGTGKTTLAHVLAGLLRPSAGQVTYKGADVQALSQKQHRPLRCELQMIFQDPYSSLDPRQSVEAVLREALLFHPLSEAEKQGRIRATLHDMALPEDVLSRRAHEFSGGQRQRIAIARALVGQPALIIADEAVSALDVSVQARVLNTLLMQQQRTGLSLVFISHDMAVVRHMAHRVIVLDQGQVVEEGPAEQIFTAPRSDTARMLLQHSREKELS</sequence>
<evidence type="ECO:0000313" key="7">
    <source>
        <dbReference type="Proteomes" id="UP001301152"/>
    </source>
</evidence>
<evidence type="ECO:0000259" key="5">
    <source>
        <dbReference type="PROSITE" id="PS50893"/>
    </source>
</evidence>
<dbReference type="Proteomes" id="UP001301152">
    <property type="component" value="Unassembled WGS sequence"/>
</dbReference>
<proteinExistence type="inferred from homology"/>
<accession>A0ABT3QCB3</accession>
<evidence type="ECO:0000256" key="1">
    <source>
        <dbReference type="ARBA" id="ARBA00005417"/>
    </source>
</evidence>
<keyword evidence="7" id="KW-1185">Reference proteome</keyword>
<dbReference type="RefSeq" id="WP_086555123.1">
    <property type="nucleotide sequence ID" value="NZ_JAERKX010000011.1"/>
</dbReference>
<dbReference type="GO" id="GO:0005524">
    <property type="term" value="F:ATP binding"/>
    <property type="evidence" value="ECO:0007669"/>
    <property type="project" value="UniProtKB-KW"/>
</dbReference>
<dbReference type="PANTHER" id="PTHR43776">
    <property type="entry name" value="TRANSPORT ATP-BINDING PROTEIN"/>
    <property type="match status" value="1"/>
</dbReference>
<protein>
    <submittedName>
        <fullName evidence="6">ATP-binding cassette domain-containing protein</fullName>
    </submittedName>
</protein>
<dbReference type="PROSITE" id="PS00211">
    <property type="entry name" value="ABC_TRANSPORTER_1"/>
    <property type="match status" value="1"/>
</dbReference>
<dbReference type="EMBL" id="JAPIUZ010000001">
    <property type="protein sequence ID" value="MCX2562932.1"/>
    <property type="molecule type" value="Genomic_DNA"/>
</dbReference>
<evidence type="ECO:0000256" key="2">
    <source>
        <dbReference type="ARBA" id="ARBA00022448"/>
    </source>
</evidence>
<keyword evidence="4 6" id="KW-0067">ATP-binding</keyword>
<organism evidence="6 7">
    <name type="scientific">Acetobacter thailandicus</name>
    <dbReference type="NCBI Taxonomy" id="1502842"/>
    <lineage>
        <taxon>Bacteria</taxon>
        <taxon>Pseudomonadati</taxon>
        <taxon>Pseudomonadota</taxon>
        <taxon>Alphaproteobacteria</taxon>
        <taxon>Acetobacterales</taxon>
        <taxon>Acetobacteraceae</taxon>
        <taxon>Acetobacter</taxon>
    </lineage>
</organism>
<gene>
    <name evidence="6" type="ORF">OQ497_02960</name>
</gene>
<evidence type="ECO:0000256" key="4">
    <source>
        <dbReference type="ARBA" id="ARBA00022840"/>
    </source>
</evidence>
<feature type="domain" description="ABC transporter" evidence="5">
    <location>
        <begin position="5"/>
        <end position="248"/>
    </location>
</feature>
<dbReference type="InterPro" id="IPR003439">
    <property type="entry name" value="ABC_transporter-like_ATP-bd"/>
</dbReference>
<evidence type="ECO:0000313" key="6">
    <source>
        <dbReference type="EMBL" id="MCX2562932.1"/>
    </source>
</evidence>
<dbReference type="InterPro" id="IPR017871">
    <property type="entry name" value="ABC_transporter-like_CS"/>
</dbReference>
<dbReference type="CDD" id="cd03257">
    <property type="entry name" value="ABC_NikE_OppD_transporters"/>
    <property type="match status" value="1"/>
</dbReference>
<dbReference type="SMART" id="SM00382">
    <property type="entry name" value="AAA"/>
    <property type="match status" value="1"/>
</dbReference>
<dbReference type="PANTHER" id="PTHR43776:SF7">
    <property type="entry name" value="D,D-DIPEPTIDE TRANSPORT ATP-BINDING PROTEIN DDPF-RELATED"/>
    <property type="match status" value="1"/>
</dbReference>
<keyword evidence="3" id="KW-0547">Nucleotide-binding</keyword>
<dbReference type="PROSITE" id="PS50893">
    <property type="entry name" value="ABC_TRANSPORTER_2"/>
    <property type="match status" value="1"/>
</dbReference>
<reference evidence="6 7" key="1">
    <citation type="submission" date="2022-11" db="EMBL/GenBank/DDBJ databases">
        <title>Genome sequencing of Acetobacter type strain.</title>
        <authorList>
            <person name="Heo J."/>
            <person name="Lee D."/>
            <person name="Han B.-H."/>
            <person name="Hong S.-B."/>
            <person name="Kwon S.-W."/>
        </authorList>
    </citation>
    <scope>NUCLEOTIDE SEQUENCE [LARGE SCALE GENOMIC DNA]</scope>
    <source>
        <strain evidence="6 7">KACC 21253</strain>
    </source>
</reference>
<keyword evidence="2" id="KW-0813">Transport</keyword>
<dbReference type="InterPro" id="IPR050319">
    <property type="entry name" value="ABC_transp_ATP-bind"/>
</dbReference>